<feature type="domain" description="PAS" evidence="1">
    <location>
        <begin position="1"/>
        <end position="46"/>
    </location>
</feature>
<evidence type="ECO:0000313" key="4">
    <source>
        <dbReference type="Proteomes" id="UP000268469"/>
    </source>
</evidence>
<dbReference type="Pfam" id="PF13487">
    <property type="entry name" value="HD_5"/>
    <property type="match status" value="1"/>
</dbReference>
<evidence type="ECO:0000259" key="2">
    <source>
        <dbReference type="PROSITE" id="PS51832"/>
    </source>
</evidence>
<dbReference type="SMART" id="SM00471">
    <property type="entry name" value="HDc"/>
    <property type="match status" value="1"/>
</dbReference>
<dbReference type="Gene3D" id="3.30.450.20">
    <property type="entry name" value="PAS domain"/>
    <property type="match status" value="1"/>
</dbReference>
<dbReference type="CDD" id="cd00077">
    <property type="entry name" value="HDc"/>
    <property type="match status" value="1"/>
</dbReference>
<dbReference type="InterPro" id="IPR029016">
    <property type="entry name" value="GAF-like_dom_sf"/>
</dbReference>
<evidence type="ECO:0008006" key="5">
    <source>
        <dbReference type="Google" id="ProtNLM"/>
    </source>
</evidence>
<evidence type="ECO:0000259" key="1">
    <source>
        <dbReference type="PROSITE" id="PS50112"/>
    </source>
</evidence>
<sequence>MIEELYPLIEEINEIVYILDRKGKILYTNQAFQKILGSPPKRIVDRLTPTSRRRWQNHLRTISTEPTDLELEFRIKSGIIRMRTKEWLIGERIIGIARNHHSPVTSLMELINRVSDLDQLLREGLELITRAYGTDTGIVYLYKEEEDLLIPTAQIGIPGNLLNPISPSSGIYRRVLKSQEPAVIRNPYRMRGKFRNLIILPLKAHGRTIGVLNLLIKKEARPIPELGILFGNAIENLRLLKERNERISYLSALSEIGKILGSEFSLEQTLIHLYQQVKEILHPKNFCISLYHPEEKEFEVILKYRKGRRVKRYRFPFGYGMSSYLIRTRRPLFTRDYDRECERLKIKPYGRPAKCWLGAPMLIKGEPIGLIYIWDEERTDAFQPEDLDLLTTIAAQAAIVIENARQYHRLRRQLKEQELVFDVGQSISSILDLDHLLNHIIDMISKTFGLRYIAILLYDEKKKELYIRATGSRITERVRRIRLPVKKKKGISVRAFQTGKVYYAPDVSKDPYYVQYLKSTRSNLAIPLKVRDRTIGVLNIESSRKDAFDPETIGILTSIAAQAAIAIENARLYQRLEASYYDTVKALVLAMEAKDRYTKGHSERVTNYAIKIAREMGLPEEEIRKLTYAGLLHDIGKIGIRDEILTKAGPLTGREWRLVMKHPIIGHGLLKDIGFLAGVSEIVRAEHERYDGGGYPNGLGKKQIPIGARILSVADAYDAMTSDRPYRPALTKKEAIEELRRNAGTQFDPEVVQAFLRVLKKSK</sequence>
<reference evidence="3 4" key="1">
    <citation type="submission" date="2018-06" db="EMBL/GenBank/DDBJ databases">
        <title>Extensive metabolic versatility and redundancy in microbially diverse, dynamic hydrothermal sediments.</title>
        <authorList>
            <person name="Dombrowski N."/>
            <person name="Teske A."/>
            <person name="Baker B.J."/>
        </authorList>
    </citation>
    <scope>NUCLEOTIDE SEQUENCE [LARGE SCALE GENOMIC DNA]</scope>
    <source>
        <strain evidence="3">B36_G15</strain>
    </source>
</reference>
<dbReference type="Pfam" id="PF13492">
    <property type="entry name" value="GAF_3"/>
    <property type="match status" value="1"/>
</dbReference>
<name>A0A660SMS3_UNCW3</name>
<dbReference type="SMART" id="SM00065">
    <property type="entry name" value="GAF"/>
    <property type="match status" value="3"/>
</dbReference>
<dbReference type="Proteomes" id="UP000268469">
    <property type="component" value="Unassembled WGS sequence"/>
</dbReference>
<protein>
    <recommendedName>
        <fullName evidence="5">GAF domain-containing protein</fullName>
    </recommendedName>
</protein>
<accession>A0A660SMS3</accession>
<dbReference type="InterPro" id="IPR000014">
    <property type="entry name" value="PAS"/>
</dbReference>
<dbReference type="SMART" id="SM00091">
    <property type="entry name" value="PAS"/>
    <property type="match status" value="1"/>
</dbReference>
<dbReference type="InterPro" id="IPR003607">
    <property type="entry name" value="HD/PDEase_dom"/>
</dbReference>
<dbReference type="InterPro" id="IPR003018">
    <property type="entry name" value="GAF"/>
</dbReference>
<dbReference type="PANTHER" id="PTHR43155:SF2">
    <property type="entry name" value="CYCLIC DI-GMP PHOSPHODIESTERASE PA4108"/>
    <property type="match status" value="1"/>
</dbReference>
<dbReference type="AlphaFoldDB" id="A0A660SMS3"/>
<organism evidence="3 4">
    <name type="scientific">candidate division WOR-3 bacterium</name>
    <dbReference type="NCBI Taxonomy" id="2052148"/>
    <lineage>
        <taxon>Bacteria</taxon>
        <taxon>Bacteria division WOR-3</taxon>
    </lineage>
</organism>
<comment type="caution">
    <text evidence="3">The sequence shown here is derived from an EMBL/GenBank/DDBJ whole genome shotgun (WGS) entry which is preliminary data.</text>
</comment>
<dbReference type="PROSITE" id="PS51832">
    <property type="entry name" value="HD_GYP"/>
    <property type="match status" value="1"/>
</dbReference>
<dbReference type="EMBL" id="QNBE01000002">
    <property type="protein sequence ID" value="RKX71792.1"/>
    <property type="molecule type" value="Genomic_DNA"/>
</dbReference>
<dbReference type="CDD" id="cd00130">
    <property type="entry name" value="PAS"/>
    <property type="match status" value="1"/>
</dbReference>
<dbReference type="Gene3D" id="3.30.450.40">
    <property type="match status" value="3"/>
</dbReference>
<dbReference type="Gene3D" id="1.10.3210.10">
    <property type="entry name" value="Hypothetical protein af1432"/>
    <property type="match status" value="1"/>
</dbReference>
<gene>
    <name evidence="3" type="ORF">DRP53_00470</name>
</gene>
<dbReference type="InterPro" id="IPR037522">
    <property type="entry name" value="HD_GYP_dom"/>
</dbReference>
<feature type="domain" description="HD-GYP" evidence="2">
    <location>
        <begin position="576"/>
        <end position="763"/>
    </location>
</feature>
<dbReference type="SUPFAM" id="SSF55781">
    <property type="entry name" value="GAF domain-like"/>
    <property type="match status" value="3"/>
</dbReference>
<dbReference type="SUPFAM" id="SSF55785">
    <property type="entry name" value="PYP-like sensor domain (PAS domain)"/>
    <property type="match status" value="1"/>
</dbReference>
<dbReference type="Pfam" id="PF13185">
    <property type="entry name" value="GAF_2"/>
    <property type="match status" value="2"/>
</dbReference>
<proteinExistence type="predicted"/>
<evidence type="ECO:0000313" key="3">
    <source>
        <dbReference type="EMBL" id="RKX71792.1"/>
    </source>
</evidence>
<dbReference type="InterPro" id="IPR035965">
    <property type="entry name" value="PAS-like_dom_sf"/>
</dbReference>
<dbReference type="PANTHER" id="PTHR43155">
    <property type="entry name" value="CYCLIC DI-GMP PHOSPHODIESTERASE PA4108-RELATED"/>
    <property type="match status" value="1"/>
</dbReference>
<dbReference type="SUPFAM" id="SSF109604">
    <property type="entry name" value="HD-domain/PDEase-like"/>
    <property type="match status" value="1"/>
</dbReference>
<dbReference type="PROSITE" id="PS50112">
    <property type="entry name" value="PAS"/>
    <property type="match status" value="1"/>
</dbReference>